<reference evidence="1 2" key="1">
    <citation type="submission" date="2012-06" db="EMBL/GenBank/DDBJ databases">
        <title>Finished chromosome of genome of Oscillatoria acuminata PCC 6304.</title>
        <authorList>
            <consortium name="US DOE Joint Genome Institute"/>
            <person name="Gugger M."/>
            <person name="Coursin T."/>
            <person name="Rippka R."/>
            <person name="Tandeau De Marsac N."/>
            <person name="Huntemann M."/>
            <person name="Wei C.-L."/>
            <person name="Han J."/>
            <person name="Detter J.C."/>
            <person name="Han C."/>
            <person name="Tapia R."/>
            <person name="Davenport K."/>
            <person name="Daligault H."/>
            <person name="Erkkila T."/>
            <person name="Gu W."/>
            <person name="Munk A.C.C."/>
            <person name="Teshima H."/>
            <person name="Xu Y."/>
            <person name="Chain P."/>
            <person name="Chen A."/>
            <person name="Krypides N."/>
            <person name="Mavromatis K."/>
            <person name="Markowitz V."/>
            <person name="Szeto E."/>
            <person name="Ivanova N."/>
            <person name="Mikhailova N."/>
            <person name="Ovchinnikova G."/>
            <person name="Pagani I."/>
            <person name="Pati A."/>
            <person name="Goodwin L."/>
            <person name="Peters L."/>
            <person name="Pitluck S."/>
            <person name="Woyke T."/>
            <person name="Kerfeld C."/>
        </authorList>
    </citation>
    <scope>NUCLEOTIDE SEQUENCE [LARGE SCALE GENOMIC DNA]</scope>
    <source>
        <strain evidence="1 2">PCC 6304</strain>
    </source>
</reference>
<accession>K9TIG1</accession>
<evidence type="ECO:0000313" key="1">
    <source>
        <dbReference type="EMBL" id="AFY81794.1"/>
    </source>
</evidence>
<dbReference type="InParanoid" id="K9TIG1"/>
<dbReference type="KEGG" id="oac:Oscil6304_2130"/>
<evidence type="ECO:0000313" key="2">
    <source>
        <dbReference type="Proteomes" id="UP000010367"/>
    </source>
</evidence>
<dbReference type="Proteomes" id="UP000010367">
    <property type="component" value="Chromosome"/>
</dbReference>
<protein>
    <submittedName>
        <fullName evidence="1">Uncharacterized protein</fullName>
    </submittedName>
</protein>
<gene>
    <name evidence="1" type="ORF">Oscil6304_2130</name>
</gene>
<proteinExistence type="predicted"/>
<name>K9TIG1_9CYAN</name>
<keyword evidence="2" id="KW-1185">Reference proteome</keyword>
<dbReference type="HOGENOM" id="CLU_3082543_0_0_3"/>
<dbReference type="AlphaFoldDB" id="K9TIG1"/>
<organism evidence="1 2">
    <name type="scientific">Oscillatoria acuminata PCC 6304</name>
    <dbReference type="NCBI Taxonomy" id="56110"/>
    <lineage>
        <taxon>Bacteria</taxon>
        <taxon>Bacillati</taxon>
        <taxon>Cyanobacteriota</taxon>
        <taxon>Cyanophyceae</taxon>
        <taxon>Oscillatoriophycideae</taxon>
        <taxon>Oscillatoriales</taxon>
        <taxon>Oscillatoriaceae</taxon>
        <taxon>Oscillatoria</taxon>
    </lineage>
</organism>
<sequence length="52" mass="5784">MNGMASQPHGFTLRTLNWFDFKIGPLSGIDLSFPTLNRLNPEPALLLNQQNG</sequence>
<dbReference type="EMBL" id="CP003607">
    <property type="protein sequence ID" value="AFY81794.1"/>
    <property type="molecule type" value="Genomic_DNA"/>
</dbReference>